<dbReference type="OrthoDB" id="9891208at2759"/>
<comment type="caution">
    <text evidence="5">The sequence shown here is derived from an EMBL/GenBank/DDBJ whole genome shotgun (WGS) entry which is preliminary data.</text>
</comment>
<feature type="signal peptide" evidence="4">
    <location>
        <begin position="1"/>
        <end position="21"/>
    </location>
</feature>
<comment type="function">
    <text evidence="1">Odorant receptor.</text>
</comment>
<protein>
    <recommendedName>
        <fullName evidence="7">G-protein coupled receptors family 1 profile domain-containing protein</fullName>
    </recommendedName>
</protein>
<sequence length="172" mass="17734">MSQGICALLVAGSCLAGVTNATLHVCLALGLSFCGPSVIDHFYCEGPPLSVLSCTDPAPNELGMFITAGFNLAATIPDILLSCAFIPAAVLAHTRQRGSAKPSPPAHPTWPLWCSSMDPSCPCTPSAAPGARQGGLCALHHADTHAEPLHLQPEEPGGESWPLEADGEETLS</sequence>
<keyword evidence="4" id="KW-0732">Signal</keyword>
<evidence type="ECO:0008006" key="7">
    <source>
        <dbReference type="Google" id="ProtNLM"/>
    </source>
</evidence>
<proteinExistence type="predicted"/>
<dbReference type="EMBL" id="QRBI01000154">
    <property type="protein sequence ID" value="RMB97924.1"/>
    <property type="molecule type" value="Genomic_DNA"/>
</dbReference>
<keyword evidence="6" id="KW-1185">Reference proteome</keyword>
<evidence type="ECO:0000256" key="2">
    <source>
        <dbReference type="ARBA" id="ARBA00023180"/>
    </source>
</evidence>
<dbReference type="Proteomes" id="UP000269221">
    <property type="component" value="Unassembled WGS sequence"/>
</dbReference>
<dbReference type="SUPFAM" id="SSF81321">
    <property type="entry name" value="Family A G protein-coupled receptor-like"/>
    <property type="match status" value="1"/>
</dbReference>
<dbReference type="AlphaFoldDB" id="A0A3M0JAR9"/>
<accession>A0A3M0JAR9</accession>
<evidence type="ECO:0000313" key="6">
    <source>
        <dbReference type="Proteomes" id="UP000269221"/>
    </source>
</evidence>
<dbReference type="PANTHER" id="PTHR48018">
    <property type="entry name" value="OLFACTORY RECEPTOR"/>
    <property type="match status" value="1"/>
</dbReference>
<feature type="chain" id="PRO_5018122953" description="G-protein coupled receptors family 1 profile domain-containing protein" evidence="4">
    <location>
        <begin position="22"/>
        <end position="172"/>
    </location>
</feature>
<gene>
    <name evidence="5" type="ORF">DUI87_25402</name>
</gene>
<evidence type="ECO:0000256" key="1">
    <source>
        <dbReference type="ARBA" id="ARBA00002936"/>
    </source>
</evidence>
<evidence type="ECO:0000256" key="3">
    <source>
        <dbReference type="SAM" id="MobiDB-lite"/>
    </source>
</evidence>
<evidence type="ECO:0000313" key="5">
    <source>
        <dbReference type="EMBL" id="RMB97924.1"/>
    </source>
</evidence>
<name>A0A3M0JAR9_HIRRU</name>
<evidence type="ECO:0000256" key="4">
    <source>
        <dbReference type="SAM" id="SignalP"/>
    </source>
</evidence>
<dbReference type="STRING" id="333673.A0A3M0JAR9"/>
<reference evidence="5 6" key="1">
    <citation type="submission" date="2018-07" db="EMBL/GenBank/DDBJ databases">
        <title>A high quality draft genome assembly of the barn swallow (H. rustica rustica).</title>
        <authorList>
            <person name="Formenti G."/>
            <person name="Chiara M."/>
            <person name="Poveda L."/>
            <person name="Francoijs K.-J."/>
            <person name="Bonisoli-Alquati A."/>
            <person name="Canova L."/>
            <person name="Gianfranceschi L."/>
            <person name="Horner D.S."/>
            <person name="Saino N."/>
        </authorList>
    </citation>
    <scope>NUCLEOTIDE SEQUENCE [LARGE SCALE GENOMIC DNA]</scope>
    <source>
        <strain evidence="5">Chelidonia</strain>
        <tissue evidence="5">Blood</tissue>
    </source>
</reference>
<organism evidence="5 6">
    <name type="scientific">Hirundo rustica rustica</name>
    <dbReference type="NCBI Taxonomy" id="333673"/>
    <lineage>
        <taxon>Eukaryota</taxon>
        <taxon>Metazoa</taxon>
        <taxon>Chordata</taxon>
        <taxon>Craniata</taxon>
        <taxon>Vertebrata</taxon>
        <taxon>Euteleostomi</taxon>
        <taxon>Archelosauria</taxon>
        <taxon>Archosauria</taxon>
        <taxon>Dinosauria</taxon>
        <taxon>Saurischia</taxon>
        <taxon>Theropoda</taxon>
        <taxon>Coelurosauria</taxon>
        <taxon>Aves</taxon>
        <taxon>Neognathae</taxon>
        <taxon>Neoaves</taxon>
        <taxon>Telluraves</taxon>
        <taxon>Australaves</taxon>
        <taxon>Passeriformes</taxon>
        <taxon>Sylvioidea</taxon>
        <taxon>Hirundinidae</taxon>
        <taxon>Hirundo</taxon>
    </lineage>
</organism>
<feature type="region of interest" description="Disordered" evidence="3">
    <location>
        <begin position="146"/>
        <end position="172"/>
    </location>
</feature>
<keyword evidence="2" id="KW-0325">Glycoprotein</keyword>